<dbReference type="PANTHER" id="PTHR43861">
    <property type="entry name" value="TRANS-ACONITATE 2-METHYLTRANSFERASE-RELATED"/>
    <property type="match status" value="1"/>
</dbReference>
<feature type="domain" description="Methyltransferase" evidence="3">
    <location>
        <begin position="69"/>
        <end position="166"/>
    </location>
</feature>
<evidence type="ECO:0000259" key="3">
    <source>
        <dbReference type="Pfam" id="PF13649"/>
    </source>
</evidence>
<dbReference type="Proteomes" id="UP000229681">
    <property type="component" value="Unassembled WGS sequence"/>
</dbReference>
<sequence length="289" mass="32064">MWALCLSALSRRQSLAASGTMSLPESGLAFERIATTYDADLTDSPVSRLLRAQLWAWLAALFPPGNYLLELGCGTGEDAIWFAQRGVRVLATDISPQMLAITAQKAAQHGVGHLVQVQLLDLDRAEAWQLPERAFDGVYSNYGALNCTANWSALGAALAHAVRYGGCAAFTLISRFSLIETCWHAAHGNWRVAFRRWRGKASARIGAISFPIYYPTARQFRRAFGAAWRLRKLRGWGIFLPPSDLYGALARHPRLLRRLGAAERLAAPLALSAYLADQFWIVLERRCEF</sequence>
<organism evidence="4 5">
    <name type="scientific">Candidatus Thermofonsia Clade 1 bacterium</name>
    <dbReference type="NCBI Taxonomy" id="2364210"/>
    <lineage>
        <taxon>Bacteria</taxon>
        <taxon>Bacillati</taxon>
        <taxon>Chloroflexota</taxon>
        <taxon>Candidatus Thermofontia</taxon>
        <taxon>Candidatus Thermofonsia Clade 1</taxon>
    </lineage>
</organism>
<dbReference type="GO" id="GO:0008168">
    <property type="term" value="F:methyltransferase activity"/>
    <property type="evidence" value="ECO:0007669"/>
    <property type="project" value="UniProtKB-KW"/>
</dbReference>
<reference evidence="4 5" key="1">
    <citation type="submission" date="2017-11" db="EMBL/GenBank/DDBJ databases">
        <title>Evolution of Phototrophy in the Chloroflexi Phylum Driven by Horizontal Gene Transfer.</title>
        <authorList>
            <person name="Ward L.M."/>
            <person name="Hemp J."/>
            <person name="Shih P.M."/>
            <person name="Mcglynn S.E."/>
            <person name="Fischer W."/>
        </authorList>
    </citation>
    <scope>NUCLEOTIDE SEQUENCE [LARGE SCALE GENOMIC DNA]</scope>
    <source>
        <strain evidence="4">JP3_13</strain>
    </source>
</reference>
<dbReference type="PANTHER" id="PTHR43861:SF1">
    <property type="entry name" value="TRANS-ACONITATE 2-METHYLTRANSFERASE"/>
    <property type="match status" value="1"/>
</dbReference>
<comment type="caution">
    <text evidence="4">The sequence shown here is derived from an EMBL/GenBank/DDBJ whole genome shotgun (WGS) entry which is preliminary data.</text>
</comment>
<keyword evidence="1" id="KW-0489">Methyltransferase</keyword>
<dbReference type="CDD" id="cd02440">
    <property type="entry name" value="AdoMet_MTases"/>
    <property type="match status" value="1"/>
</dbReference>
<dbReference type="Gene3D" id="3.40.50.150">
    <property type="entry name" value="Vaccinia Virus protein VP39"/>
    <property type="match status" value="1"/>
</dbReference>
<evidence type="ECO:0000313" key="5">
    <source>
        <dbReference type="Proteomes" id="UP000229681"/>
    </source>
</evidence>
<dbReference type="EMBL" id="PGTM01000114">
    <property type="protein sequence ID" value="PJF35752.1"/>
    <property type="molecule type" value="Genomic_DNA"/>
</dbReference>
<gene>
    <name evidence="4" type="ORF">CUN49_08945</name>
</gene>
<evidence type="ECO:0000256" key="1">
    <source>
        <dbReference type="ARBA" id="ARBA00022603"/>
    </source>
</evidence>
<dbReference type="SUPFAM" id="SSF53335">
    <property type="entry name" value="S-adenosyl-L-methionine-dependent methyltransferases"/>
    <property type="match status" value="1"/>
</dbReference>
<proteinExistence type="predicted"/>
<dbReference type="InterPro" id="IPR029063">
    <property type="entry name" value="SAM-dependent_MTases_sf"/>
</dbReference>
<dbReference type="GO" id="GO:0032259">
    <property type="term" value="P:methylation"/>
    <property type="evidence" value="ECO:0007669"/>
    <property type="project" value="UniProtKB-KW"/>
</dbReference>
<dbReference type="Pfam" id="PF13649">
    <property type="entry name" value="Methyltransf_25"/>
    <property type="match status" value="1"/>
</dbReference>
<name>A0A2M8PDY3_9CHLR</name>
<evidence type="ECO:0000313" key="4">
    <source>
        <dbReference type="EMBL" id="PJF35752.1"/>
    </source>
</evidence>
<accession>A0A2M8PDY3</accession>
<protein>
    <recommendedName>
        <fullName evidence="3">Methyltransferase domain-containing protein</fullName>
    </recommendedName>
</protein>
<keyword evidence="2" id="KW-0808">Transferase</keyword>
<dbReference type="InterPro" id="IPR041698">
    <property type="entry name" value="Methyltransf_25"/>
</dbReference>
<evidence type="ECO:0000256" key="2">
    <source>
        <dbReference type="ARBA" id="ARBA00022679"/>
    </source>
</evidence>
<dbReference type="AlphaFoldDB" id="A0A2M8PDY3"/>